<dbReference type="KEGG" id="cpae:CPAST_c21180"/>
<dbReference type="Proteomes" id="UP000030905">
    <property type="component" value="Chromosome"/>
</dbReference>
<proteinExistence type="predicted"/>
<evidence type="ECO:0000313" key="3">
    <source>
        <dbReference type="EMBL" id="KRU11814.1"/>
    </source>
</evidence>
<keyword evidence="1" id="KW-0812">Transmembrane</keyword>
<evidence type="ECO:0000313" key="2">
    <source>
        <dbReference type="EMBL" id="AJA52176.1"/>
    </source>
</evidence>
<organism evidence="2 5">
    <name type="scientific">Clostridium pasteurianum DSM 525 = ATCC 6013</name>
    <dbReference type="NCBI Taxonomy" id="1262449"/>
    <lineage>
        <taxon>Bacteria</taxon>
        <taxon>Bacillati</taxon>
        <taxon>Bacillota</taxon>
        <taxon>Clostridia</taxon>
        <taxon>Eubacteriales</taxon>
        <taxon>Clostridiaceae</taxon>
        <taxon>Clostridium</taxon>
    </lineage>
</organism>
<keyword evidence="5" id="KW-1185">Reference proteome</keyword>
<accession>A0A0H3J8F0</accession>
<reference evidence="2 5" key="1">
    <citation type="journal article" date="2015" name="Genome Announc.">
        <title>Complete Genome Sequence of the Nitrogen-Fixing and Solvent-Producing Clostridium pasteurianum DSM 525.</title>
        <authorList>
            <person name="Poehlein A."/>
            <person name="Grosse-Honebrink A."/>
            <person name="Zhang Y."/>
            <person name="Minton N.P."/>
            <person name="Daniel R."/>
        </authorList>
    </citation>
    <scope>NUCLEOTIDE SEQUENCE [LARGE SCALE GENOMIC DNA]</scope>
    <source>
        <strain evidence="2">DSM 525</strain>
        <strain evidence="5">DSM 525 / ATCC 6013</strain>
    </source>
</reference>
<feature type="transmembrane region" description="Helical" evidence="1">
    <location>
        <begin position="314"/>
        <end position="333"/>
    </location>
</feature>
<keyword evidence="1" id="KW-0472">Membrane</keyword>
<protein>
    <submittedName>
        <fullName evidence="3">YibE/F family protein</fullName>
    </submittedName>
</protein>
<dbReference type="PATRIC" id="fig|1262449.3.peg.878"/>
<dbReference type="EMBL" id="CP009268">
    <property type="protein sequence ID" value="AJA52176.1"/>
    <property type="molecule type" value="Genomic_DNA"/>
</dbReference>
<feature type="transmembrane region" description="Helical" evidence="1">
    <location>
        <begin position="154"/>
        <end position="173"/>
    </location>
</feature>
<dbReference type="GeneID" id="93074267"/>
<feature type="transmembrane region" description="Helical" evidence="1">
    <location>
        <begin position="130"/>
        <end position="147"/>
    </location>
</feature>
<dbReference type="KEGG" id="cpat:CLPA_c21180"/>
<sequence length="387" mass="42097">MFLKLFNNKLINIRRIIIAVLTLGFFIFLYFFNQVDKVELVNQKGTEFSKAVVEEVVKDNIQEDGSRVGNQQVRVRMLSGSQKGKLLNANSFSGYLYGADCKENMKVIVSLSTSGNNYVASVYSYNREPIIYAFVALFLLILWAIGGKKGFKSAIGLIFTFICIIFLFIPMIYKGYSPFLAAVIVGILTTIVTMYLIDGLSIKAISSVLGTVIGVIIAGGTATAFGYFAKISGYNVSEVEELIFISTKTNLSVGGILFAGILIASLGAVIDVSMSVASTINEIYDKNPDLSNKELFLSGINVGRDMMGTMSNTLILAFTGGAINTLILIYSYSMRYNQVVNMYSVGIEIMQGISGSIGVILTVPIVSIITSKLLTSKSTKGLYRGKL</sequence>
<evidence type="ECO:0000313" key="5">
    <source>
        <dbReference type="Proteomes" id="UP000030905"/>
    </source>
</evidence>
<dbReference type="InterPro" id="IPR012507">
    <property type="entry name" value="YibE_F"/>
</dbReference>
<dbReference type="PANTHER" id="PTHR41771:SF1">
    <property type="entry name" value="MEMBRANE PROTEIN"/>
    <property type="match status" value="1"/>
</dbReference>
<reference evidence="3 4" key="3">
    <citation type="journal article" name="Genome Announc.">
        <title>Improved Draft Genome Sequence of Clostridium pasteurianum Strain ATCC 6013 (DSM 525) Using a Hybrid Next-Generation Sequencing Approach.</title>
        <authorList>
            <person name="Pyne M.E."/>
            <person name="Utturkar S."/>
            <person name="Brown S.D."/>
            <person name="Moo-Young M."/>
            <person name="Chung D.A."/>
            <person name="Chou C.P."/>
        </authorList>
    </citation>
    <scope>NUCLEOTIDE SEQUENCE [LARGE SCALE GENOMIC DNA]</scope>
    <source>
        <strain evidence="3 4">ATCC 6013</strain>
    </source>
</reference>
<keyword evidence="1" id="KW-1133">Transmembrane helix</keyword>
<gene>
    <name evidence="2" type="ORF">CLPA_c21180</name>
    <name evidence="3" type="ORF">CP6013_01061</name>
</gene>
<name>A0A0H3J8F0_CLOPA</name>
<feature type="transmembrane region" description="Helical" evidence="1">
    <location>
        <begin position="209"/>
        <end position="229"/>
    </location>
</feature>
<feature type="transmembrane region" description="Helical" evidence="1">
    <location>
        <begin position="12"/>
        <end position="32"/>
    </location>
</feature>
<evidence type="ECO:0000313" key="4">
    <source>
        <dbReference type="Proteomes" id="UP000028042"/>
    </source>
</evidence>
<dbReference type="RefSeq" id="WP_003442030.1">
    <property type="nucleotide sequence ID" value="NZ_ANZB01000002.1"/>
</dbReference>
<feature type="transmembrane region" description="Helical" evidence="1">
    <location>
        <begin position="353"/>
        <end position="374"/>
    </location>
</feature>
<dbReference type="PANTHER" id="PTHR41771">
    <property type="entry name" value="MEMBRANE PROTEIN-RELATED"/>
    <property type="match status" value="1"/>
</dbReference>
<dbReference type="AlphaFoldDB" id="A0A0H3J8F0"/>
<reference evidence="3" key="2">
    <citation type="submission" date="2015-10" db="EMBL/GenBank/DDBJ databases">
        <title>Improved Draft Genome Sequence of Clostridium pasteurianum Strain ATCC 6013 (DSM 525) Using a Hybrid Next-Generation Sequencing Approach.</title>
        <authorList>
            <person name="Pyne M.E."/>
            <person name="Utturkar S.M."/>
            <person name="Brown S.D."/>
            <person name="Moo-Young M."/>
            <person name="Chung D.A."/>
            <person name="Chou P.C."/>
        </authorList>
    </citation>
    <scope>NUCLEOTIDE SEQUENCE</scope>
    <source>
        <strain evidence="3">ATCC 6013</strain>
    </source>
</reference>
<dbReference type="eggNOG" id="COG5438">
    <property type="taxonomic scope" value="Bacteria"/>
</dbReference>
<dbReference type="EMBL" id="JPGY02000001">
    <property type="protein sequence ID" value="KRU11814.1"/>
    <property type="molecule type" value="Genomic_DNA"/>
</dbReference>
<evidence type="ECO:0000256" key="1">
    <source>
        <dbReference type="SAM" id="Phobius"/>
    </source>
</evidence>
<feature type="transmembrane region" description="Helical" evidence="1">
    <location>
        <begin position="179"/>
        <end position="197"/>
    </location>
</feature>
<dbReference type="Proteomes" id="UP000028042">
    <property type="component" value="Unassembled WGS sequence"/>
</dbReference>
<dbReference type="Pfam" id="PF07907">
    <property type="entry name" value="YibE_F"/>
    <property type="match status" value="1"/>
</dbReference>
<feature type="transmembrane region" description="Helical" evidence="1">
    <location>
        <begin position="249"/>
        <end position="270"/>
    </location>
</feature>